<comment type="caution">
    <text evidence="6">The sequence shown here is derived from an EMBL/GenBank/DDBJ whole genome shotgun (WGS) entry which is preliminary data.</text>
</comment>
<dbReference type="EMBL" id="JAFBBK010000001">
    <property type="protein sequence ID" value="MBM7413473.1"/>
    <property type="molecule type" value="Genomic_DNA"/>
</dbReference>
<dbReference type="PRINTS" id="PR00455">
    <property type="entry name" value="HTHTETR"/>
</dbReference>
<evidence type="ECO:0000256" key="4">
    <source>
        <dbReference type="PROSITE-ProRule" id="PRU00335"/>
    </source>
</evidence>
<dbReference type="RefSeq" id="WP_204866114.1">
    <property type="nucleotide sequence ID" value="NZ_JAFBBK010000001.1"/>
</dbReference>
<feature type="DNA-binding region" description="H-T-H motif" evidence="4">
    <location>
        <begin position="29"/>
        <end position="48"/>
    </location>
</feature>
<accession>A0ABS2KNK4</accession>
<keyword evidence="3" id="KW-0804">Transcription</keyword>
<evidence type="ECO:0000256" key="1">
    <source>
        <dbReference type="ARBA" id="ARBA00023015"/>
    </source>
</evidence>
<dbReference type="Pfam" id="PF00440">
    <property type="entry name" value="TetR_N"/>
    <property type="match status" value="1"/>
</dbReference>
<organism evidence="6 7">
    <name type="scientific">Rhodococcoides corynebacterioides</name>
    <dbReference type="NCBI Taxonomy" id="53972"/>
    <lineage>
        <taxon>Bacteria</taxon>
        <taxon>Bacillati</taxon>
        <taxon>Actinomycetota</taxon>
        <taxon>Actinomycetes</taxon>
        <taxon>Mycobacteriales</taxon>
        <taxon>Nocardiaceae</taxon>
        <taxon>Rhodococcoides</taxon>
    </lineage>
</organism>
<dbReference type="Proteomes" id="UP000703038">
    <property type="component" value="Unassembled WGS sequence"/>
</dbReference>
<evidence type="ECO:0000259" key="5">
    <source>
        <dbReference type="PROSITE" id="PS50977"/>
    </source>
</evidence>
<proteinExistence type="predicted"/>
<keyword evidence="7" id="KW-1185">Reference proteome</keyword>
<feature type="domain" description="HTH tetR-type" evidence="5">
    <location>
        <begin position="6"/>
        <end position="66"/>
    </location>
</feature>
<dbReference type="SUPFAM" id="SSF46689">
    <property type="entry name" value="Homeodomain-like"/>
    <property type="match status" value="1"/>
</dbReference>
<dbReference type="PANTHER" id="PTHR47506">
    <property type="entry name" value="TRANSCRIPTIONAL REGULATORY PROTEIN"/>
    <property type="match status" value="1"/>
</dbReference>
<protein>
    <submittedName>
        <fullName evidence="6">TetR/AcrR family transcriptional repressor of nem operon</fullName>
    </submittedName>
</protein>
<keyword evidence="1" id="KW-0805">Transcription regulation</keyword>
<evidence type="ECO:0000256" key="3">
    <source>
        <dbReference type="ARBA" id="ARBA00023163"/>
    </source>
</evidence>
<name>A0ABS2KNK4_9NOCA</name>
<dbReference type="PANTHER" id="PTHR47506:SF1">
    <property type="entry name" value="HTH-TYPE TRANSCRIPTIONAL REGULATOR YJDC"/>
    <property type="match status" value="1"/>
</dbReference>
<evidence type="ECO:0000313" key="6">
    <source>
        <dbReference type="EMBL" id="MBM7413473.1"/>
    </source>
</evidence>
<keyword evidence="2 4" id="KW-0238">DNA-binding</keyword>
<sequence>MPRPREFDTDTVLAAAVDTFVRHGYTGASVDQILDAVGIRRASLYNAFGSKRGLFLTALRSTHSTMPLLLVALMDLAPSDPSVRQEIHEKLVAENIDARALGDAILTRACIERKGTA</sequence>
<evidence type="ECO:0000313" key="7">
    <source>
        <dbReference type="Proteomes" id="UP000703038"/>
    </source>
</evidence>
<dbReference type="Gene3D" id="1.10.10.60">
    <property type="entry name" value="Homeodomain-like"/>
    <property type="match status" value="1"/>
</dbReference>
<evidence type="ECO:0000256" key="2">
    <source>
        <dbReference type="ARBA" id="ARBA00023125"/>
    </source>
</evidence>
<dbReference type="InterPro" id="IPR001647">
    <property type="entry name" value="HTH_TetR"/>
</dbReference>
<reference evidence="6 7" key="1">
    <citation type="submission" date="2021-01" db="EMBL/GenBank/DDBJ databases">
        <title>Genomics of switchgrass bacterial isolates.</title>
        <authorList>
            <person name="Shade A."/>
        </authorList>
    </citation>
    <scope>NUCLEOTIDE SEQUENCE [LARGE SCALE GENOMIC DNA]</scope>
    <source>
        <strain evidence="6 7">PvP111</strain>
    </source>
</reference>
<dbReference type="InterPro" id="IPR009057">
    <property type="entry name" value="Homeodomain-like_sf"/>
</dbReference>
<dbReference type="PROSITE" id="PS50977">
    <property type="entry name" value="HTH_TETR_2"/>
    <property type="match status" value="1"/>
</dbReference>
<gene>
    <name evidence="6" type="ORF">JOE42_000206</name>
</gene>